<keyword evidence="18" id="KW-1185">Reference proteome</keyword>
<comment type="cofactor">
    <cofactor evidence="4">
        <name>Mg(2+)</name>
        <dbReference type="ChEBI" id="CHEBI:18420"/>
    </cofactor>
</comment>
<dbReference type="PRINTS" id="PR01790">
    <property type="entry name" value="SMP30FAMILY"/>
</dbReference>
<comment type="cofactor">
    <cofactor evidence="2">
        <name>Ca(2+)</name>
        <dbReference type="ChEBI" id="CHEBI:29108"/>
    </cofactor>
</comment>
<dbReference type="Proteomes" id="UP000728032">
    <property type="component" value="Unassembled WGS sequence"/>
</dbReference>
<evidence type="ECO:0000256" key="10">
    <source>
        <dbReference type="ARBA" id="ARBA00022723"/>
    </source>
</evidence>
<evidence type="ECO:0000313" key="18">
    <source>
        <dbReference type="Proteomes" id="UP000728032"/>
    </source>
</evidence>
<evidence type="ECO:0000256" key="8">
    <source>
        <dbReference type="ARBA" id="ARBA00016808"/>
    </source>
</evidence>
<feature type="active site" description="Proton donor/acceptor" evidence="14">
    <location>
        <position position="209"/>
    </location>
</feature>
<organism evidence="17">
    <name type="scientific">Oppiella nova</name>
    <dbReference type="NCBI Taxonomy" id="334625"/>
    <lineage>
        <taxon>Eukaryota</taxon>
        <taxon>Metazoa</taxon>
        <taxon>Ecdysozoa</taxon>
        <taxon>Arthropoda</taxon>
        <taxon>Chelicerata</taxon>
        <taxon>Arachnida</taxon>
        <taxon>Acari</taxon>
        <taxon>Acariformes</taxon>
        <taxon>Sarcoptiformes</taxon>
        <taxon>Oribatida</taxon>
        <taxon>Brachypylina</taxon>
        <taxon>Oppioidea</taxon>
        <taxon>Oppiidae</taxon>
        <taxon>Oppiella</taxon>
    </lineage>
</organism>
<dbReference type="Pfam" id="PF08450">
    <property type="entry name" value="SGL"/>
    <property type="match status" value="1"/>
</dbReference>
<evidence type="ECO:0000256" key="15">
    <source>
        <dbReference type="PIRSR" id="PIRSR605511-2"/>
    </source>
</evidence>
<evidence type="ECO:0000256" key="9">
    <source>
        <dbReference type="ARBA" id="ARBA00022490"/>
    </source>
</evidence>
<dbReference type="GO" id="GO:0004341">
    <property type="term" value="F:gluconolactonase activity"/>
    <property type="evidence" value="ECO:0007669"/>
    <property type="project" value="UniProtKB-EC"/>
</dbReference>
<evidence type="ECO:0000256" key="5">
    <source>
        <dbReference type="ARBA" id="ARBA00004496"/>
    </source>
</evidence>
<evidence type="ECO:0000256" key="3">
    <source>
        <dbReference type="ARBA" id="ARBA00001936"/>
    </source>
</evidence>
<feature type="binding site" evidence="15">
    <location>
        <position position="209"/>
    </location>
    <ligand>
        <name>a divalent metal cation</name>
        <dbReference type="ChEBI" id="CHEBI:60240"/>
    </ligand>
</feature>
<dbReference type="Gene3D" id="2.120.10.30">
    <property type="entry name" value="TolB, C-terminal domain"/>
    <property type="match status" value="1"/>
</dbReference>
<dbReference type="AlphaFoldDB" id="A0A7R9MGA5"/>
<dbReference type="EC" id="3.1.1.17" evidence="7"/>
<name>A0A7R9MGA5_9ACAR</name>
<dbReference type="PANTHER" id="PTHR10907">
    <property type="entry name" value="REGUCALCIN"/>
    <property type="match status" value="1"/>
</dbReference>
<accession>A0A7R9MGA5</accession>
<gene>
    <name evidence="17" type="ORF">ONB1V03_LOCUS16282</name>
</gene>
<keyword evidence="15" id="KW-0862">Zinc</keyword>
<evidence type="ECO:0000256" key="11">
    <source>
        <dbReference type="ARBA" id="ARBA00022801"/>
    </source>
</evidence>
<dbReference type="InterPro" id="IPR013658">
    <property type="entry name" value="SGL"/>
</dbReference>
<dbReference type="InterPro" id="IPR011042">
    <property type="entry name" value="6-blade_b-propeller_TolB-like"/>
</dbReference>
<dbReference type="EMBL" id="OC932911">
    <property type="protein sequence ID" value="CAD7659687.1"/>
    <property type="molecule type" value="Genomic_DNA"/>
</dbReference>
<evidence type="ECO:0000256" key="7">
    <source>
        <dbReference type="ARBA" id="ARBA00013227"/>
    </source>
</evidence>
<keyword evidence="12" id="KW-0106">Calcium</keyword>
<evidence type="ECO:0000256" key="14">
    <source>
        <dbReference type="PIRSR" id="PIRSR605511-1"/>
    </source>
</evidence>
<comment type="subcellular location">
    <subcellularLocation>
        <location evidence="5">Cytoplasm</location>
    </subcellularLocation>
</comment>
<comment type="similarity">
    <text evidence="6">Belongs to the SMP-30/CGR1 family.</text>
</comment>
<dbReference type="GO" id="GO:0005509">
    <property type="term" value="F:calcium ion binding"/>
    <property type="evidence" value="ECO:0007669"/>
    <property type="project" value="TreeGrafter"/>
</dbReference>
<evidence type="ECO:0000256" key="13">
    <source>
        <dbReference type="ARBA" id="ARBA00032464"/>
    </source>
</evidence>
<feature type="binding site" evidence="15">
    <location>
        <position position="105"/>
    </location>
    <ligand>
        <name>substrate</name>
    </ligand>
</feature>
<evidence type="ECO:0000259" key="16">
    <source>
        <dbReference type="Pfam" id="PF08450"/>
    </source>
</evidence>
<proteinExistence type="inferred from homology"/>
<dbReference type="PANTHER" id="PTHR10907:SF47">
    <property type="entry name" value="REGUCALCIN"/>
    <property type="match status" value="1"/>
</dbReference>
<dbReference type="OrthoDB" id="423498at2759"/>
<dbReference type="GO" id="GO:0019853">
    <property type="term" value="P:L-ascorbic acid biosynthetic process"/>
    <property type="evidence" value="ECO:0007669"/>
    <property type="project" value="TreeGrafter"/>
</dbReference>
<feature type="binding site" evidence="15">
    <location>
        <position position="103"/>
    </location>
    <ligand>
        <name>substrate</name>
    </ligand>
</feature>
<comment type="catalytic activity">
    <reaction evidence="1">
        <text>D-glucono-1,5-lactone + H2O = D-gluconate + H(+)</text>
        <dbReference type="Rhea" id="RHEA:10440"/>
        <dbReference type="ChEBI" id="CHEBI:15377"/>
        <dbReference type="ChEBI" id="CHEBI:15378"/>
        <dbReference type="ChEBI" id="CHEBI:16217"/>
        <dbReference type="ChEBI" id="CHEBI:18391"/>
        <dbReference type="EC" id="3.1.1.17"/>
    </reaction>
</comment>
<dbReference type="FunFam" id="2.120.10.30:FF:000027">
    <property type="entry name" value="Regucalcin homologue"/>
    <property type="match status" value="1"/>
</dbReference>
<evidence type="ECO:0000256" key="4">
    <source>
        <dbReference type="ARBA" id="ARBA00001946"/>
    </source>
</evidence>
<keyword evidence="10 15" id="KW-0479">Metal-binding</keyword>
<dbReference type="EMBL" id="CAJPVJ010018086">
    <property type="protein sequence ID" value="CAG2176849.1"/>
    <property type="molecule type" value="Genomic_DNA"/>
</dbReference>
<dbReference type="GO" id="GO:0005737">
    <property type="term" value="C:cytoplasm"/>
    <property type="evidence" value="ECO:0007669"/>
    <property type="project" value="UniProtKB-SubCell"/>
</dbReference>
<keyword evidence="9" id="KW-0963">Cytoplasm</keyword>
<feature type="domain" description="SMP-30/Gluconolactonase/LRE-like region" evidence="16">
    <location>
        <begin position="16"/>
        <end position="268"/>
    </location>
</feature>
<keyword evidence="11" id="KW-0378">Hydrolase</keyword>
<evidence type="ECO:0000256" key="1">
    <source>
        <dbReference type="ARBA" id="ARBA00001589"/>
    </source>
</evidence>
<reference evidence="17" key="1">
    <citation type="submission" date="2020-11" db="EMBL/GenBank/DDBJ databases">
        <authorList>
            <person name="Tran Van P."/>
        </authorList>
    </citation>
    <scope>NUCLEOTIDE SEQUENCE</scope>
</reference>
<protein>
    <recommendedName>
        <fullName evidence="8">Regucalcin</fullName>
        <ecNumber evidence="7">3.1.1.17</ecNumber>
    </recommendedName>
    <alternativeName>
        <fullName evidence="13">Gluconolactonase</fullName>
    </alternativeName>
</protein>
<evidence type="ECO:0000256" key="6">
    <source>
        <dbReference type="ARBA" id="ARBA00008853"/>
    </source>
</evidence>
<evidence type="ECO:0000313" key="17">
    <source>
        <dbReference type="EMBL" id="CAD7659687.1"/>
    </source>
</evidence>
<evidence type="ECO:0000256" key="2">
    <source>
        <dbReference type="ARBA" id="ARBA00001913"/>
    </source>
</evidence>
<feature type="binding site" evidence="15">
    <location>
        <position position="154"/>
    </location>
    <ligand>
        <name>a divalent metal cation</name>
        <dbReference type="ChEBI" id="CHEBI:60240"/>
    </ligand>
</feature>
<comment type="cofactor">
    <cofactor evidence="15">
        <name>Zn(2+)</name>
        <dbReference type="ChEBI" id="CHEBI:29105"/>
    </cofactor>
    <text evidence="15">Binds 1 divalent metal cation per subunit.</text>
</comment>
<evidence type="ECO:0000256" key="12">
    <source>
        <dbReference type="ARBA" id="ARBA00022837"/>
    </source>
</evidence>
<dbReference type="SUPFAM" id="SSF63829">
    <property type="entry name" value="Calcium-dependent phosphotriesterase"/>
    <property type="match status" value="1"/>
</dbReference>
<dbReference type="InterPro" id="IPR005511">
    <property type="entry name" value="SMP-30"/>
</dbReference>
<comment type="cofactor">
    <cofactor evidence="3">
        <name>Mn(2+)</name>
        <dbReference type="ChEBI" id="CHEBI:29035"/>
    </cofactor>
</comment>
<feature type="binding site" evidence="15">
    <location>
        <position position="123"/>
    </location>
    <ligand>
        <name>substrate</name>
    </ligand>
</feature>
<sequence length="307" mass="34663">MAKYTVEVISKHICQLGEGPHWDQKSQTLYYVDLIGGDVCRLDPNTQESEVVHIGGIVSVLVPINNNSNEFIISQDNKLYKLDWSSQEKQLLTEIETHLDKNRFNDGKCDPSGRFWVGTMGPETSPGVFVDNRGALYNYGSKIEKKFHPVNLSNGLAWSLDNTKMYFIDSTKRIIYSFDFDIKSGNIENANVFFDFNKRKDLAENILPDGMTIDKRGNLWVACFNGARVINICTKSGEIIDTISLPTDCITSVCFGGQHLDQLFVTTALWPLNDTRRAQQPKAGHLFRVTSDSKTFGGFESSYEFKE</sequence>
<feature type="binding site" evidence="15">
    <location>
        <position position="18"/>
    </location>
    <ligand>
        <name>a divalent metal cation</name>
        <dbReference type="ChEBI" id="CHEBI:60240"/>
    </ligand>
</feature>